<dbReference type="Pfam" id="PF14214">
    <property type="entry name" value="Helitron_like_N"/>
    <property type="match status" value="1"/>
</dbReference>
<feature type="domain" description="DNA helicase Pif1-like DEAD-box helicase" evidence="3">
    <location>
        <begin position="1089"/>
        <end position="1279"/>
    </location>
</feature>
<keyword evidence="1" id="KW-0234">DNA repair</keyword>
<dbReference type="PANTHER" id="PTHR10492">
    <property type="match status" value="1"/>
</dbReference>
<comment type="caution">
    <text evidence="5">The sequence shown here is derived from an EMBL/GenBank/DDBJ whole genome shotgun (WGS) entry which is preliminary data.</text>
</comment>
<dbReference type="OrthoDB" id="5418342at2759"/>
<dbReference type="GO" id="GO:0043139">
    <property type="term" value="F:5'-3' DNA helicase activity"/>
    <property type="evidence" value="ECO:0007669"/>
    <property type="project" value="UniProtKB-EC"/>
</dbReference>
<comment type="catalytic activity">
    <reaction evidence="1">
        <text>ATP + H2O = ADP + phosphate + H(+)</text>
        <dbReference type="Rhea" id="RHEA:13065"/>
        <dbReference type="ChEBI" id="CHEBI:15377"/>
        <dbReference type="ChEBI" id="CHEBI:15378"/>
        <dbReference type="ChEBI" id="CHEBI:30616"/>
        <dbReference type="ChEBI" id="CHEBI:43474"/>
        <dbReference type="ChEBI" id="CHEBI:456216"/>
        <dbReference type="EC" id="5.6.2.3"/>
    </reaction>
</comment>
<evidence type="ECO:0000256" key="1">
    <source>
        <dbReference type="RuleBase" id="RU363044"/>
    </source>
</evidence>
<feature type="domain" description="Helitron helicase-like" evidence="4">
    <location>
        <begin position="467"/>
        <end position="646"/>
    </location>
</feature>
<keyword evidence="1" id="KW-0067">ATP-binding</keyword>
<gene>
    <name evidence="5" type="ORF">FRX48_09274</name>
</gene>
<dbReference type="Proteomes" id="UP000324767">
    <property type="component" value="Unassembled WGS sequence"/>
</dbReference>
<dbReference type="InterPro" id="IPR027417">
    <property type="entry name" value="P-loop_NTPase"/>
</dbReference>
<keyword evidence="1" id="KW-0378">Hydrolase</keyword>
<name>A0A5M8PDB1_9LECA</name>
<proteinExistence type="inferred from homology"/>
<keyword evidence="1" id="KW-0347">Helicase</keyword>
<keyword evidence="1" id="KW-0227">DNA damage</keyword>
<dbReference type="GO" id="GO:0000723">
    <property type="term" value="P:telomere maintenance"/>
    <property type="evidence" value="ECO:0007669"/>
    <property type="project" value="InterPro"/>
</dbReference>
<dbReference type="GO" id="GO:0005524">
    <property type="term" value="F:ATP binding"/>
    <property type="evidence" value="ECO:0007669"/>
    <property type="project" value="UniProtKB-KW"/>
</dbReference>
<keyword evidence="1" id="KW-0233">DNA recombination</keyword>
<sequence>MPFKICTNCAQQRALPDFLELIGQGQFRTCITCRNRSGQRRQRIRQPLGALDPNVQQDNPHPAKRQRRSENPVPGTSLRLIPPPPAAPPSTQVEDTTETALPHQPHLQPQVRLRLRPPRPVLPSTPPAQHPQQPEDAFRSPQASPFNGVVPRQRCDQDPAGFVSQYASVQPHNLGCMDAVCGSCRALHWIDERLSNSSVRTPKYGSCCSSGDSILEPLQPPPELLQRLFTDTTPQAQAFRQNIWAYNSALAFTSVKYTPDERLAGRGGITSFQIHGELFHLQGLLEPQLGQLPCFAQLFFFDPAYAAVSCYVQHPELDEHLLQQLDVMLRDVHNPFINMYISAREALQNNGNTDETLWIILNPQMRLIIEIGADRRRENLPTSNEVGLIIQDDEYSGPGHRDIVVTERRPDSRGPKFHRISHNNTVYMLLHYVLLFPTGQRGWTWGLQLDNEHRQRKENPRFGQQAYYRFRFHTHVGEFSTVHHGGRLFQQYVVDSYAMCDMNRLEYMKSHQNLFCTDLYNGLTDTLIRDDADQAALGRRIILPSSYTGGDRHMQQLFQDSMAIVRHFGKPTLFVTFTANPNWVEIQHELLPDQSVNDRPDLVARVFQLKKKALLLDLQTIFGCYQGSVWTIEYQKQGLPYMHLLLFLHTEDCFLDQERIDQVVRAELPDPAMDPDGTLTEIVKSQLTHGPCGVHDPKAPCMVDASDGSGREDGYPLYQRRQDGRTWVKRVHGVDVVMDNSWIVPHNPYLTRRYAAHINVEVCASVQAVKYIHKYIYKGGDRSTVQIQLDNDEVSRHINGRYIGPSQACWHIFEFSAHGETPPVLALQIHLPGQQSVRFPDNPTTQELLDAQESAQTTLTAFFTYNQLYADGQQYLYHEFPAHYVYHKAKSKRYWTPRTRGFSIGQMYHCSPIAGEKFYLRLLLTVIRGLKSYEDLRTVDGQLCQSFQAVCFALGLLEDDREWVSCFTEAVLFTSGTALQTLLVTSLVHGGVTDPNSLWNRFRANICDDLPHCLQSFAGVPVEFEDPHYDYRLFLINALLTDFDKTLASYQLPQYTLDWGRLQGNPLIQAELQYAPDTEQALRDEKYQQFNADQQQAFNTIVAAIEQDPASAHFFLQGPAGTGKTFLYQCLCHHFRVKSEIVLCVASSGIAALLLPGGQTSHSHFKIPLQCNRTSTCNINRSSPLADLIRCTALIIWDEVPMQHKYNFTAVNFTLCDLQNQDMLFGGIPTVLGGDFAQILPVVRKGNRASTVEANLQRSVLWSQFRILTLKQNMRVHPDPANQAFAAWLPELPYDSQQYGPIQLPPQVLYQFHDLKSFCSNVFPPEQLAQAHVNSEFFRSCAVLTLRNNTVVELNSHILEGMQGETHTFDSTDSADVNEAEADVHELPAEFLQSLNPAW</sequence>
<accession>A0A5M8PDB1</accession>
<organism evidence="5 6">
    <name type="scientific">Lasallia pustulata</name>
    <dbReference type="NCBI Taxonomy" id="136370"/>
    <lineage>
        <taxon>Eukaryota</taxon>
        <taxon>Fungi</taxon>
        <taxon>Dikarya</taxon>
        <taxon>Ascomycota</taxon>
        <taxon>Pezizomycotina</taxon>
        <taxon>Lecanoromycetes</taxon>
        <taxon>OSLEUM clade</taxon>
        <taxon>Umbilicariomycetidae</taxon>
        <taxon>Umbilicariales</taxon>
        <taxon>Umbilicariaceae</taxon>
        <taxon>Lasallia</taxon>
    </lineage>
</organism>
<comment type="similarity">
    <text evidence="1">Belongs to the helicase family.</text>
</comment>
<evidence type="ECO:0000259" key="3">
    <source>
        <dbReference type="Pfam" id="PF05970"/>
    </source>
</evidence>
<dbReference type="SUPFAM" id="SSF52540">
    <property type="entry name" value="P-loop containing nucleoside triphosphate hydrolases"/>
    <property type="match status" value="1"/>
</dbReference>
<dbReference type="Pfam" id="PF05970">
    <property type="entry name" value="PIF1"/>
    <property type="match status" value="1"/>
</dbReference>
<dbReference type="GO" id="GO:0016887">
    <property type="term" value="F:ATP hydrolysis activity"/>
    <property type="evidence" value="ECO:0007669"/>
    <property type="project" value="RHEA"/>
</dbReference>
<dbReference type="InterPro" id="IPR010285">
    <property type="entry name" value="DNA_helicase_pif1-like_DEAD"/>
</dbReference>
<dbReference type="InterPro" id="IPR025476">
    <property type="entry name" value="Helitron_helicase-like"/>
</dbReference>
<keyword evidence="1" id="KW-0547">Nucleotide-binding</keyword>
<evidence type="ECO:0000259" key="4">
    <source>
        <dbReference type="Pfam" id="PF14214"/>
    </source>
</evidence>
<feature type="region of interest" description="Disordered" evidence="2">
    <location>
        <begin position="36"/>
        <end position="151"/>
    </location>
</feature>
<reference evidence="5 6" key="1">
    <citation type="submission" date="2019-09" db="EMBL/GenBank/DDBJ databases">
        <title>The hologenome of the rock-dwelling lichen Lasallia pustulata.</title>
        <authorList>
            <person name="Greshake Tzovaras B."/>
            <person name="Segers F."/>
            <person name="Bicker A."/>
            <person name="Dal Grande F."/>
            <person name="Otte J."/>
            <person name="Hankeln T."/>
            <person name="Schmitt I."/>
            <person name="Ebersberger I."/>
        </authorList>
    </citation>
    <scope>NUCLEOTIDE SEQUENCE [LARGE SCALE GENOMIC DNA]</scope>
    <source>
        <strain evidence="5">A1-1</strain>
    </source>
</reference>
<dbReference type="PANTHER" id="PTHR10492:SF95">
    <property type="entry name" value="HELITRON HELICASE-LIKE DOMAIN-CONTAINING PROTEIN"/>
    <property type="match status" value="1"/>
</dbReference>
<feature type="compositionally biased region" description="Pro residues" evidence="2">
    <location>
        <begin position="118"/>
        <end position="129"/>
    </location>
</feature>
<dbReference type="GO" id="GO:0006310">
    <property type="term" value="P:DNA recombination"/>
    <property type="evidence" value="ECO:0007669"/>
    <property type="project" value="UniProtKB-KW"/>
</dbReference>
<evidence type="ECO:0000313" key="5">
    <source>
        <dbReference type="EMBL" id="KAA6406976.1"/>
    </source>
</evidence>
<dbReference type="Gene3D" id="3.40.50.300">
    <property type="entry name" value="P-loop containing nucleotide triphosphate hydrolases"/>
    <property type="match status" value="1"/>
</dbReference>
<protein>
    <recommendedName>
        <fullName evidence="1">ATP-dependent DNA helicase</fullName>
        <ecNumber evidence="1">5.6.2.3</ecNumber>
    </recommendedName>
</protein>
<dbReference type="EC" id="5.6.2.3" evidence="1"/>
<dbReference type="EMBL" id="VXIT01000021">
    <property type="protein sequence ID" value="KAA6406976.1"/>
    <property type="molecule type" value="Genomic_DNA"/>
</dbReference>
<dbReference type="GO" id="GO:0006281">
    <property type="term" value="P:DNA repair"/>
    <property type="evidence" value="ECO:0007669"/>
    <property type="project" value="UniProtKB-KW"/>
</dbReference>
<comment type="cofactor">
    <cofactor evidence="1">
        <name>Mg(2+)</name>
        <dbReference type="ChEBI" id="CHEBI:18420"/>
    </cofactor>
</comment>
<evidence type="ECO:0000313" key="6">
    <source>
        <dbReference type="Proteomes" id="UP000324767"/>
    </source>
</evidence>
<evidence type="ECO:0000256" key="2">
    <source>
        <dbReference type="SAM" id="MobiDB-lite"/>
    </source>
</evidence>